<dbReference type="RefSeq" id="WP_170159900.1">
    <property type="nucleotide sequence ID" value="NZ_RBKS01000001.1"/>
</dbReference>
<keyword evidence="1" id="KW-0812">Transmembrane</keyword>
<comment type="caution">
    <text evidence="2">The sequence shown here is derived from an EMBL/GenBank/DDBJ whole genome shotgun (WGS) entry which is preliminary data.</text>
</comment>
<keyword evidence="1" id="KW-1133">Transmembrane helix</keyword>
<reference evidence="2 3" key="1">
    <citation type="submission" date="2018-10" db="EMBL/GenBank/DDBJ databases">
        <title>Sequencing the genomes of 1000 actinobacteria strains.</title>
        <authorList>
            <person name="Klenk H.-P."/>
        </authorList>
    </citation>
    <scope>NUCLEOTIDE SEQUENCE [LARGE SCALE GENOMIC DNA]</scope>
    <source>
        <strain evidence="2 3">DSM 17894</strain>
    </source>
</reference>
<protein>
    <submittedName>
        <fullName evidence="2">Uncharacterized protein</fullName>
    </submittedName>
</protein>
<evidence type="ECO:0000313" key="3">
    <source>
        <dbReference type="Proteomes" id="UP000280008"/>
    </source>
</evidence>
<name>A0A495IGM1_9MICO</name>
<organism evidence="2 3">
    <name type="scientific">Frondihabitans australicus</name>
    <dbReference type="NCBI Taxonomy" id="386892"/>
    <lineage>
        <taxon>Bacteria</taxon>
        <taxon>Bacillati</taxon>
        <taxon>Actinomycetota</taxon>
        <taxon>Actinomycetes</taxon>
        <taxon>Micrococcales</taxon>
        <taxon>Microbacteriaceae</taxon>
        <taxon>Frondihabitans</taxon>
    </lineage>
</organism>
<gene>
    <name evidence="2" type="ORF">C8E83_1941</name>
</gene>
<keyword evidence="1" id="KW-0472">Membrane</keyword>
<dbReference type="EMBL" id="RBKS01000001">
    <property type="protein sequence ID" value="RKR74810.1"/>
    <property type="molecule type" value="Genomic_DNA"/>
</dbReference>
<keyword evidence="3" id="KW-1185">Reference proteome</keyword>
<accession>A0A495IGM1</accession>
<proteinExistence type="predicted"/>
<evidence type="ECO:0000256" key="1">
    <source>
        <dbReference type="SAM" id="Phobius"/>
    </source>
</evidence>
<evidence type="ECO:0000313" key="2">
    <source>
        <dbReference type="EMBL" id="RKR74810.1"/>
    </source>
</evidence>
<feature type="transmembrane region" description="Helical" evidence="1">
    <location>
        <begin position="25"/>
        <end position="49"/>
    </location>
</feature>
<sequence>MTLHRAENASSPFSEIRQLERDRTLMVIAASTLAATGFVIAGVFVALGLV</sequence>
<dbReference type="AlphaFoldDB" id="A0A495IGM1"/>
<dbReference type="Proteomes" id="UP000280008">
    <property type="component" value="Unassembled WGS sequence"/>
</dbReference>